<evidence type="ECO:0000256" key="1">
    <source>
        <dbReference type="ARBA" id="ARBA00001946"/>
    </source>
</evidence>
<dbReference type="CDD" id="cd09871">
    <property type="entry name" value="PIN_MtVapC28-VapC30-like"/>
    <property type="match status" value="1"/>
</dbReference>
<proteinExistence type="inferred from homology"/>
<dbReference type="InterPro" id="IPR050556">
    <property type="entry name" value="Type_II_TA_system_RNase"/>
</dbReference>
<comment type="similarity">
    <text evidence="7 8">Belongs to the PINc/VapC protein family.</text>
</comment>
<dbReference type="HAMAP" id="MF_00265">
    <property type="entry name" value="VapC_Nob1"/>
    <property type="match status" value="1"/>
</dbReference>
<evidence type="ECO:0000256" key="2">
    <source>
        <dbReference type="ARBA" id="ARBA00022649"/>
    </source>
</evidence>
<protein>
    <recommendedName>
        <fullName evidence="8">Ribonuclease VapC</fullName>
        <shortName evidence="8">RNase VapC</shortName>
        <ecNumber evidence="8">3.1.-.-</ecNumber>
    </recommendedName>
    <alternativeName>
        <fullName evidence="8">Toxin VapC</fullName>
    </alternativeName>
</protein>
<dbReference type="GO" id="GO:0004540">
    <property type="term" value="F:RNA nuclease activity"/>
    <property type="evidence" value="ECO:0007669"/>
    <property type="project" value="InterPro"/>
</dbReference>
<dbReference type="Pfam" id="PF01850">
    <property type="entry name" value="PIN"/>
    <property type="match status" value="1"/>
</dbReference>
<evidence type="ECO:0000259" key="9">
    <source>
        <dbReference type="Pfam" id="PF01850"/>
    </source>
</evidence>
<keyword evidence="8" id="KW-0800">Toxin</keyword>
<dbReference type="EC" id="3.1.-.-" evidence="8"/>
<keyword evidence="5 8" id="KW-0378">Hydrolase</keyword>
<dbReference type="GO" id="GO:0016787">
    <property type="term" value="F:hydrolase activity"/>
    <property type="evidence" value="ECO:0007669"/>
    <property type="project" value="UniProtKB-KW"/>
</dbReference>
<sequence>MMVVDTSALMAILLDEPEADACIAALEAEEELLISAGTVAEALIVANRRNVGEEMMRLLDDLGFEIINVTAASAQRVAAAYEAWGKGVHRASLNFGDCFAYEAAKERKAPLLYVGDDFARTDIEGVL</sequence>
<evidence type="ECO:0000256" key="3">
    <source>
        <dbReference type="ARBA" id="ARBA00022722"/>
    </source>
</evidence>
<comment type="caution">
    <text evidence="10">The sequence shown here is derived from an EMBL/GenBank/DDBJ whole genome shotgun (WGS) entry which is preliminary data.</text>
</comment>
<gene>
    <name evidence="8" type="primary">vapC</name>
    <name evidence="10" type="ORF">F9L04_20830</name>
</gene>
<dbReference type="InterPro" id="IPR022907">
    <property type="entry name" value="VapC_family"/>
</dbReference>
<comment type="cofactor">
    <cofactor evidence="1 8">
        <name>Mg(2+)</name>
        <dbReference type="ChEBI" id="CHEBI:18420"/>
    </cofactor>
</comment>
<name>A0A011U8K0_BRUAN</name>
<keyword evidence="6 8" id="KW-0460">Magnesium</keyword>
<comment type="function">
    <text evidence="8">Toxic component of a toxin-antitoxin (TA) system. An RNase.</text>
</comment>
<evidence type="ECO:0000313" key="11">
    <source>
        <dbReference type="Proteomes" id="UP000481876"/>
    </source>
</evidence>
<accession>A0A011U8K0</accession>
<dbReference type="PANTHER" id="PTHR33653:SF1">
    <property type="entry name" value="RIBONUCLEASE VAPC2"/>
    <property type="match status" value="1"/>
</dbReference>
<keyword evidence="4 8" id="KW-0479">Metal-binding</keyword>
<evidence type="ECO:0000256" key="6">
    <source>
        <dbReference type="ARBA" id="ARBA00022842"/>
    </source>
</evidence>
<dbReference type="RefSeq" id="WP_036589135.1">
    <property type="nucleotide sequence ID" value="NZ_CP130430.1"/>
</dbReference>
<feature type="binding site" evidence="8">
    <location>
        <position position="97"/>
    </location>
    <ligand>
        <name>Mg(2+)</name>
        <dbReference type="ChEBI" id="CHEBI:18420"/>
    </ligand>
</feature>
<dbReference type="EMBL" id="WBWS01000026">
    <property type="protein sequence ID" value="KAB2763183.1"/>
    <property type="molecule type" value="Genomic_DNA"/>
</dbReference>
<dbReference type="AlphaFoldDB" id="A0A011U8K0"/>
<feature type="domain" description="PIN" evidence="9">
    <location>
        <begin position="2"/>
        <end position="122"/>
    </location>
</feature>
<evidence type="ECO:0000256" key="5">
    <source>
        <dbReference type="ARBA" id="ARBA00022801"/>
    </source>
</evidence>
<keyword evidence="2 8" id="KW-1277">Toxin-antitoxin system</keyword>
<evidence type="ECO:0000313" key="10">
    <source>
        <dbReference type="EMBL" id="KAB2763183.1"/>
    </source>
</evidence>
<keyword evidence="3 8" id="KW-0540">Nuclease</keyword>
<dbReference type="Proteomes" id="UP000481876">
    <property type="component" value="Unassembled WGS sequence"/>
</dbReference>
<organism evidence="10 11">
    <name type="scientific">Brucella anthropi</name>
    <name type="common">Ochrobactrum anthropi</name>
    <dbReference type="NCBI Taxonomy" id="529"/>
    <lineage>
        <taxon>Bacteria</taxon>
        <taxon>Pseudomonadati</taxon>
        <taxon>Pseudomonadota</taxon>
        <taxon>Alphaproteobacteria</taxon>
        <taxon>Hyphomicrobiales</taxon>
        <taxon>Brucellaceae</taxon>
        <taxon>Brucella/Ochrobactrum group</taxon>
        <taxon>Brucella</taxon>
    </lineage>
</organism>
<dbReference type="Gene3D" id="3.40.50.1010">
    <property type="entry name" value="5'-nuclease"/>
    <property type="match status" value="1"/>
</dbReference>
<evidence type="ECO:0000256" key="4">
    <source>
        <dbReference type="ARBA" id="ARBA00022723"/>
    </source>
</evidence>
<dbReference type="GO" id="GO:0000287">
    <property type="term" value="F:magnesium ion binding"/>
    <property type="evidence" value="ECO:0007669"/>
    <property type="project" value="UniProtKB-UniRule"/>
</dbReference>
<dbReference type="SUPFAM" id="SSF88723">
    <property type="entry name" value="PIN domain-like"/>
    <property type="match status" value="1"/>
</dbReference>
<dbReference type="GO" id="GO:0090729">
    <property type="term" value="F:toxin activity"/>
    <property type="evidence" value="ECO:0007669"/>
    <property type="project" value="UniProtKB-KW"/>
</dbReference>
<dbReference type="PANTHER" id="PTHR33653">
    <property type="entry name" value="RIBONUCLEASE VAPC2"/>
    <property type="match status" value="1"/>
</dbReference>
<evidence type="ECO:0000256" key="7">
    <source>
        <dbReference type="ARBA" id="ARBA00038093"/>
    </source>
</evidence>
<dbReference type="InterPro" id="IPR029060">
    <property type="entry name" value="PIN-like_dom_sf"/>
</dbReference>
<dbReference type="InterPro" id="IPR002716">
    <property type="entry name" value="PIN_dom"/>
</dbReference>
<reference evidence="10 11" key="1">
    <citation type="submission" date="2019-09" db="EMBL/GenBank/DDBJ databases">
        <title>Taxonomic organization of the family Brucellaceae based on a phylogenomic approach.</title>
        <authorList>
            <person name="Leclercq S."/>
            <person name="Cloeckaert A."/>
            <person name="Zygmunt M.S."/>
        </authorList>
    </citation>
    <scope>NUCLEOTIDE SEQUENCE [LARGE SCALE GENOMIC DNA]</scope>
    <source>
        <strain evidence="10 11">LMG 3313</strain>
    </source>
</reference>
<evidence type="ECO:0000256" key="8">
    <source>
        <dbReference type="HAMAP-Rule" id="MF_00265"/>
    </source>
</evidence>
<feature type="binding site" evidence="8">
    <location>
        <position position="5"/>
    </location>
    <ligand>
        <name>Mg(2+)</name>
        <dbReference type="ChEBI" id="CHEBI:18420"/>
    </ligand>
</feature>